<sequence>MRAPLRPSYIPNADDTNPKDAPAVRWFAATGFEAVSRPTATDHRIDLTTALAQAAALTGNAIAFTEEAKAVAAAIQKAETEASGTGDQSVQKDVTTRSETVLRANAARLHVLAAELRRDAGEWTLCIENYEALTHHYLALGDQETTQAYLHRLTFVADASGSPALQIEACLLASKVHLTAGDDRAALAWTRRAADLAVKSSDKAALARAVACAGDIRAFARKNGVRRTDDACARPLIPTDGLTHFDHAPAEFSLRAVGLPSHPSRPASSPCWLAGDAGIDLMMALPSPSGDASYWVAHGIRKGRHVLNVLPNWSARAMRSARAMHAYSVQHDDGFEGPSSTLLQVTCALESFINTAIHFIGHDEGARFWRSKIPDIRFNEGSSKIDGSLARKWEEVADGLFGDGWLTLNRLDDLHLMLRLRGTLAHFKEDNIEQIAPPSSRPHFLIAAFERHPDFQEPGAIRPGPLPWIDRLLTPHLAGWSVTLGETLIAGFRAAWQAKAEAFEQAQSFDAGDDQAEQAVAA</sequence>
<gene>
    <name evidence="1" type="ORF">QO001_006101</name>
</gene>
<dbReference type="EMBL" id="JAUSWL010000022">
    <property type="protein sequence ID" value="MDQ0547145.1"/>
    <property type="molecule type" value="Genomic_DNA"/>
</dbReference>
<evidence type="ECO:0000313" key="1">
    <source>
        <dbReference type="EMBL" id="MDQ0547145.1"/>
    </source>
</evidence>
<name>A0AAJ1TUI4_9HYPH</name>
<dbReference type="AlphaFoldDB" id="A0AAJ1TUI4"/>
<proteinExistence type="predicted"/>
<reference evidence="1" key="1">
    <citation type="submission" date="2023-07" db="EMBL/GenBank/DDBJ databases">
        <title>Genomic Encyclopedia of Type Strains, Phase IV (KMG-IV): sequencing the most valuable type-strain genomes for metagenomic binning, comparative biology and taxonomic classification.</title>
        <authorList>
            <person name="Goeker M."/>
        </authorList>
    </citation>
    <scope>NUCLEOTIDE SEQUENCE</scope>
    <source>
        <strain evidence="1">DSM 19569</strain>
    </source>
</reference>
<accession>A0AAJ1TUI4</accession>
<evidence type="ECO:0000313" key="2">
    <source>
        <dbReference type="Proteomes" id="UP001223420"/>
    </source>
</evidence>
<dbReference type="RefSeq" id="WP_230368068.1">
    <property type="nucleotide sequence ID" value="NZ_JAJALK010000021.1"/>
</dbReference>
<protein>
    <recommendedName>
        <fullName evidence="3">LA2681-like HEPN domain-containing protein</fullName>
    </recommendedName>
</protein>
<dbReference type="Proteomes" id="UP001223420">
    <property type="component" value="Unassembled WGS sequence"/>
</dbReference>
<organism evidence="1 2">
    <name type="scientific">Methylobacterium brachiatum</name>
    <dbReference type="NCBI Taxonomy" id="269660"/>
    <lineage>
        <taxon>Bacteria</taxon>
        <taxon>Pseudomonadati</taxon>
        <taxon>Pseudomonadota</taxon>
        <taxon>Alphaproteobacteria</taxon>
        <taxon>Hyphomicrobiales</taxon>
        <taxon>Methylobacteriaceae</taxon>
        <taxon>Methylobacterium</taxon>
    </lineage>
</organism>
<evidence type="ECO:0008006" key="3">
    <source>
        <dbReference type="Google" id="ProtNLM"/>
    </source>
</evidence>
<comment type="caution">
    <text evidence="1">The sequence shown here is derived from an EMBL/GenBank/DDBJ whole genome shotgun (WGS) entry which is preliminary data.</text>
</comment>